<feature type="transmembrane region" description="Helical" evidence="1">
    <location>
        <begin position="25"/>
        <end position="50"/>
    </location>
</feature>
<dbReference type="AlphaFoldDB" id="A0A919MG85"/>
<dbReference type="EMBL" id="BOMM01000028">
    <property type="protein sequence ID" value="GIE11355.1"/>
    <property type="molecule type" value="Genomic_DNA"/>
</dbReference>
<gene>
    <name evidence="2" type="ORF">Afe05nite_31950</name>
</gene>
<dbReference type="Proteomes" id="UP000598174">
    <property type="component" value="Unassembled WGS sequence"/>
</dbReference>
<keyword evidence="1" id="KW-0812">Transmembrane</keyword>
<comment type="caution">
    <text evidence="2">The sequence shown here is derived from an EMBL/GenBank/DDBJ whole genome shotgun (WGS) entry which is preliminary data.</text>
</comment>
<evidence type="ECO:0000313" key="3">
    <source>
        <dbReference type="Proteomes" id="UP000598174"/>
    </source>
</evidence>
<keyword evidence="1" id="KW-1133">Transmembrane helix</keyword>
<dbReference type="PANTHER" id="PTHR36833">
    <property type="entry name" value="SLR0610 PROTEIN-RELATED"/>
    <property type="match status" value="1"/>
</dbReference>
<evidence type="ECO:0000313" key="2">
    <source>
        <dbReference type="EMBL" id="GIE11355.1"/>
    </source>
</evidence>
<name>A0A919MG85_9ACTN</name>
<organism evidence="2 3">
    <name type="scientific">Paractinoplanes ferrugineus</name>
    <dbReference type="NCBI Taxonomy" id="113564"/>
    <lineage>
        <taxon>Bacteria</taxon>
        <taxon>Bacillati</taxon>
        <taxon>Actinomycetota</taxon>
        <taxon>Actinomycetes</taxon>
        <taxon>Micromonosporales</taxon>
        <taxon>Micromonosporaceae</taxon>
        <taxon>Paractinoplanes</taxon>
    </lineage>
</organism>
<sequence>MRTLRLYPRLLGAHVRSMLEYEADFAILAAATVLMRVVNVVFLAALFAKVPHLNGWTFWSVVLMFGIVALAEGVGSLFFDGMASFWLASPSPMFAFALHQVGDLARFPLSIYPIAPQGGAGPGPAVRVHQLLPDRLPAGHRAVPSAGTADPAGGGVLRGHGNLDLPAWPASLRERRQLRAGYARNRMETSPLNDRLPVHRLLDLRRVRYAF</sequence>
<reference evidence="2" key="1">
    <citation type="submission" date="2021-01" db="EMBL/GenBank/DDBJ databases">
        <title>Whole genome shotgun sequence of Actinoplanes ferrugineus NBRC 15555.</title>
        <authorList>
            <person name="Komaki H."/>
            <person name="Tamura T."/>
        </authorList>
    </citation>
    <scope>NUCLEOTIDE SEQUENCE</scope>
    <source>
        <strain evidence="2">NBRC 15555</strain>
    </source>
</reference>
<accession>A0A919MG85</accession>
<keyword evidence="3" id="KW-1185">Reference proteome</keyword>
<protein>
    <submittedName>
        <fullName evidence="2">Uncharacterized protein</fullName>
    </submittedName>
</protein>
<feature type="transmembrane region" description="Helical" evidence="1">
    <location>
        <begin position="56"/>
        <end position="79"/>
    </location>
</feature>
<evidence type="ECO:0000256" key="1">
    <source>
        <dbReference type="SAM" id="Phobius"/>
    </source>
</evidence>
<proteinExistence type="predicted"/>
<keyword evidence="1" id="KW-0472">Membrane</keyword>
<dbReference type="PANTHER" id="PTHR36833:SF1">
    <property type="entry name" value="INTEGRAL MEMBRANE TRANSPORT PROTEIN"/>
    <property type="match status" value="1"/>
</dbReference>